<feature type="domain" description="Glycosyl transferase family 1" evidence="1">
    <location>
        <begin position="211"/>
        <end position="360"/>
    </location>
</feature>
<proteinExistence type="predicted"/>
<reference evidence="3 4" key="1">
    <citation type="submission" date="2019-06" db="EMBL/GenBank/DDBJ databases">
        <title>A large-scale integrated study on North Sea by COGITO (Coastal Microbe Genomic &amp; Taxonomic Observatory).</title>
        <authorList>
            <person name="Teeling H."/>
        </authorList>
    </citation>
    <scope>NUCLEOTIDE SEQUENCE [LARGE SCALE GENOMIC DNA]</scope>
    <source>
        <strain evidence="3 4">MAR_2009_79</strain>
    </source>
</reference>
<name>A0ABY3AAJ1_9FLAO</name>
<sequence>MKNILVLTDILPVSTISQKKYENDILLETEDQILSVKSGLKFTYIYSLPRTFPFLTVFKKRWKEYNTLQKTKFYNLKNRKIHVLGIIQLRFKLSFRNILFDLSYWLDKEYIAEIIKKSRPDIIHAQDASTSAYLARKISKDYDIPYIVTLRYIGRVKKDKLIQRNLDSAAKLIALSPTQVKNASRLTQKKIELIPHGIDAKFFVKKDFKQTLTPLKFVVIARLLPLKNIDKVINALLTIKKDFIFDIYGDGPEFNRLQEIIKANGMESKIFLKGRISNSSLPSILPNYDMFIMPSYPETLGRVYFEAMACSLPIMATKNAGVDGIITDGVEGFLVQPTQESITECIIKIVNNPTILTKMGIMAHKTVKNYTWDRISNKYYDVYHSI</sequence>
<dbReference type="SUPFAM" id="SSF53756">
    <property type="entry name" value="UDP-Glycosyltransferase/glycogen phosphorylase"/>
    <property type="match status" value="1"/>
</dbReference>
<dbReference type="Gene3D" id="3.40.50.2000">
    <property type="entry name" value="Glycogen Phosphorylase B"/>
    <property type="match status" value="2"/>
</dbReference>
<keyword evidence="4" id="KW-1185">Reference proteome</keyword>
<evidence type="ECO:0000313" key="4">
    <source>
        <dbReference type="Proteomes" id="UP000315363"/>
    </source>
</evidence>
<comment type="caution">
    <text evidence="3">The sequence shown here is derived from an EMBL/GenBank/DDBJ whole genome shotgun (WGS) entry which is preliminary data.</text>
</comment>
<dbReference type="RefSeq" id="WP_142189292.1">
    <property type="nucleotide sequence ID" value="NZ_VHIF01000001.1"/>
</dbReference>
<protein>
    <submittedName>
        <fullName evidence="3">Glycosyltransferase involved in cell wall biosynthesis</fullName>
    </submittedName>
</protein>
<dbReference type="PANTHER" id="PTHR45947">
    <property type="entry name" value="SULFOQUINOVOSYL TRANSFERASE SQD2"/>
    <property type="match status" value="1"/>
</dbReference>
<dbReference type="CDD" id="cd03801">
    <property type="entry name" value="GT4_PimA-like"/>
    <property type="match status" value="1"/>
</dbReference>
<dbReference type="Pfam" id="PF13439">
    <property type="entry name" value="Glyco_transf_4"/>
    <property type="match status" value="1"/>
</dbReference>
<feature type="domain" description="Glycosyltransferase subfamily 4-like N-terminal" evidence="2">
    <location>
        <begin position="104"/>
        <end position="200"/>
    </location>
</feature>
<dbReference type="InterPro" id="IPR001296">
    <property type="entry name" value="Glyco_trans_1"/>
</dbReference>
<dbReference type="EMBL" id="VHIF01000001">
    <property type="protein sequence ID" value="TQO37358.1"/>
    <property type="molecule type" value="Genomic_DNA"/>
</dbReference>
<evidence type="ECO:0000313" key="3">
    <source>
        <dbReference type="EMBL" id="TQO37358.1"/>
    </source>
</evidence>
<evidence type="ECO:0000259" key="2">
    <source>
        <dbReference type="Pfam" id="PF13439"/>
    </source>
</evidence>
<dbReference type="InterPro" id="IPR028098">
    <property type="entry name" value="Glyco_trans_4-like_N"/>
</dbReference>
<dbReference type="Pfam" id="PF00534">
    <property type="entry name" value="Glycos_transf_1"/>
    <property type="match status" value="1"/>
</dbReference>
<gene>
    <name evidence="3" type="ORF">GQ41_1961</name>
</gene>
<dbReference type="InterPro" id="IPR050194">
    <property type="entry name" value="Glycosyltransferase_grp1"/>
</dbReference>
<evidence type="ECO:0000259" key="1">
    <source>
        <dbReference type="Pfam" id="PF00534"/>
    </source>
</evidence>
<accession>A0ABY3AAJ1</accession>
<dbReference type="PANTHER" id="PTHR45947:SF3">
    <property type="entry name" value="SULFOQUINOVOSYL TRANSFERASE SQD2"/>
    <property type="match status" value="1"/>
</dbReference>
<dbReference type="Proteomes" id="UP000315363">
    <property type="component" value="Unassembled WGS sequence"/>
</dbReference>
<organism evidence="3 4">
    <name type="scientific">Arenibacter algicola</name>
    <dbReference type="NCBI Taxonomy" id="616991"/>
    <lineage>
        <taxon>Bacteria</taxon>
        <taxon>Pseudomonadati</taxon>
        <taxon>Bacteroidota</taxon>
        <taxon>Flavobacteriia</taxon>
        <taxon>Flavobacteriales</taxon>
        <taxon>Flavobacteriaceae</taxon>
        <taxon>Arenibacter</taxon>
    </lineage>
</organism>